<dbReference type="InterPro" id="IPR050482">
    <property type="entry name" value="Sensor_HK_TwoCompSys"/>
</dbReference>
<comment type="catalytic activity">
    <reaction evidence="1">
        <text>ATP + protein L-histidine = ADP + protein N-phospho-L-histidine.</text>
        <dbReference type="EC" id="2.7.13.3"/>
    </reaction>
</comment>
<evidence type="ECO:0000313" key="8">
    <source>
        <dbReference type="EMBL" id="RAZ74697.1"/>
    </source>
</evidence>
<evidence type="ECO:0000256" key="1">
    <source>
        <dbReference type="ARBA" id="ARBA00000085"/>
    </source>
</evidence>
<dbReference type="Gene3D" id="1.20.5.1930">
    <property type="match status" value="1"/>
</dbReference>
<dbReference type="CDD" id="cd16917">
    <property type="entry name" value="HATPase_UhpB-NarQ-NarX-like"/>
    <property type="match status" value="1"/>
</dbReference>
<gene>
    <name evidence="8" type="ORF">DP120_15370</name>
</gene>
<evidence type="ECO:0000259" key="7">
    <source>
        <dbReference type="Pfam" id="PF13185"/>
    </source>
</evidence>
<organism evidence="8 9">
    <name type="scientific">Planococcus halotolerans</name>
    <dbReference type="NCBI Taxonomy" id="2233542"/>
    <lineage>
        <taxon>Bacteria</taxon>
        <taxon>Bacillati</taxon>
        <taxon>Bacillota</taxon>
        <taxon>Bacilli</taxon>
        <taxon>Bacillales</taxon>
        <taxon>Caryophanaceae</taxon>
        <taxon>Planococcus</taxon>
    </lineage>
</organism>
<evidence type="ECO:0000256" key="3">
    <source>
        <dbReference type="ARBA" id="ARBA00022679"/>
    </source>
</evidence>
<dbReference type="GO" id="GO:0046983">
    <property type="term" value="F:protein dimerization activity"/>
    <property type="evidence" value="ECO:0007669"/>
    <property type="project" value="InterPro"/>
</dbReference>
<reference evidence="8 9" key="1">
    <citation type="submission" date="2018-06" db="EMBL/GenBank/DDBJ databases">
        <title>The draft genome sequences of strains SCU63 and S1.</title>
        <authorList>
            <person name="Gan L."/>
        </authorList>
    </citation>
    <scope>NUCLEOTIDE SEQUENCE [LARGE SCALE GENOMIC DNA]</scope>
    <source>
        <strain evidence="8 9">SCU63</strain>
    </source>
</reference>
<dbReference type="Gene3D" id="3.30.565.10">
    <property type="entry name" value="Histidine kinase-like ATPase, C-terminal domain"/>
    <property type="match status" value="1"/>
</dbReference>
<feature type="domain" description="Signal transduction histidine kinase subgroup 3 dimerisation and phosphoacceptor" evidence="6">
    <location>
        <begin position="182"/>
        <end position="247"/>
    </location>
</feature>
<evidence type="ECO:0000313" key="9">
    <source>
        <dbReference type="Proteomes" id="UP000251002"/>
    </source>
</evidence>
<dbReference type="SUPFAM" id="SSF55781">
    <property type="entry name" value="GAF domain-like"/>
    <property type="match status" value="1"/>
</dbReference>
<evidence type="ECO:0000259" key="6">
    <source>
        <dbReference type="Pfam" id="PF07730"/>
    </source>
</evidence>
<dbReference type="Gene3D" id="3.30.450.40">
    <property type="match status" value="1"/>
</dbReference>
<sequence length="371" mass="41548">MKLSEHSNVILLKEIAELLNEETDMERMLTGAIRKLLNGSNFETAWIFFIDGEGKHRLMAQANLPSALEEDDCRHLQKGGCWCVKRYHDGDLEKASNIIACQRIENSIAEKTGDHGNITHHATVPLQSGTERFGLLNIAAPDRERFSTDELALLESVAFQIGSAIKRIGLTKQEQELALVTERNRLARDLHDSVNQLLFSVTLTARGGVEMSEEPAIRETFSDIQHLTQEALNEMRALIWQLRPKGLESGLLEGIKGYAEMLGLELETKVNGVIQLPSRIEETLFRIAQEALNNIRKHAGTDRGQLFLSVTQTDVLLVLKDEGRGFVMDEKLYIPSIGMLSMKERAKSEGGTVEWSSAMNKGTEILVRIPY</sequence>
<dbReference type="GO" id="GO:0000155">
    <property type="term" value="F:phosphorelay sensor kinase activity"/>
    <property type="evidence" value="ECO:0007669"/>
    <property type="project" value="InterPro"/>
</dbReference>
<evidence type="ECO:0000256" key="2">
    <source>
        <dbReference type="ARBA" id="ARBA00012438"/>
    </source>
</evidence>
<dbReference type="Proteomes" id="UP000251002">
    <property type="component" value="Unassembled WGS sequence"/>
</dbReference>
<dbReference type="InterPro" id="IPR003018">
    <property type="entry name" value="GAF"/>
</dbReference>
<dbReference type="EC" id="2.7.13.3" evidence="2"/>
<dbReference type="GO" id="GO:0016020">
    <property type="term" value="C:membrane"/>
    <property type="evidence" value="ECO:0007669"/>
    <property type="project" value="InterPro"/>
</dbReference>
<dbReference type="PANTHER" id="PTHR24421:SF40">
    <property type="entry name" value="SENSOR HISTIDINE KINASE YHCY"/>
    <property type="match status" value="1"/>
</dbReference>
<evidence type="ECO:0000256" key="5">
    <source>
        <dbReference type="ARBA" id="ARBA00023012"/>
    </source>
</evidence>
<evidence type="ECO:0000256" key="4">
    <source>
        <dbReference type="ARBA" id="ARBA00022777"/>
    </source>
</evidence>
<keyword evidence="9" id="KW-1185">Reference proteome</keyword>
<dbReference type="SUPFAM" id="SSF55874">
    <property type="entry name" value="ATPase domain of HSP90 chaperone/DNA topoisomerase II/histidine kinase"/>
    <property type="match status" value="1"/>
</dbReference>
<proteinExistence type="predicted"/>
<dbReference type="InterPro" id="IPR036890">
    <property type="entry name" value="HATPase_C_sf"/>
</dbReference>
<dbReference type="Pfam" id="PF07730">
    <property type="entry name" value="HisKA_3"/>
    <property type="match status" value="1"/>
</dbReference>
<feature type="domain" description="GAF" evidence="7">
    <location>
        <begin position="23"/>
        <end position="165"/>
    </location>
</feature>
<accession>A0A365KNG4</accession>
<name>A0A365KNG4_9BACL</name>
<dbReference type="AlphaFoldDB" id="A0A365KNG4"/>
<comment type="caution">
    <text evidence="8">The sequence shown here is derived from an EMBL/GenBank/DDBJ whole genome shotgun (WGS) entry which is preliminary data.</text>
</comment>
<dbReference type="Pfam" id="PF13185">
    <property type="entry name" value="GAF_2"/>
    <property type="match status" value="1"/>
</dbReference>
<dbReference type="EMBL" id="QLZR01000007">
    <property type="protein sequence ID" value="RAZ74697.1"/>
    <property type="molecule type" value="Genomic_DNA"/>
</dbReference>
<protein>
    <recommendedName>
        <fullName evidence="2">histidine kinase</fullName>
        <ecNumber evidence="2">2.7.13.3</ecNumber>
    </recommendedName>
</protein>
<keyword evidence="4 8" id="KW-0418">Kinase</keyword>
<dbReference type="PANTHER" id="PTHR24421">
    <property type="entry name" value="NITRATE/NITRITE SENSOR PROTEIN NARX-RELATED"/>
    <property type="match status" value="1"/>
</dbReference>
<dbReference type="InterPro" id="IPR011712">
    <property type="entry name" value="Sig_transdc_His_kin_sub3_dim/P"/>
</dbReference>
<keyword evidence="3" id="KW-0808">Transferase</keyword>
<dbReference type="RefSeq" id="WP_112224547.1">
    <property type="nucleotide sequence ID" value="NZ_CP047673.1"/>
</dbReference>
<dbReference type="InterPro" id="IPR029016">
    <property type="entry name" value="GAF-like_dom_sf"/>
</dbReference>
<keyword evidence="5" id="KW-0902">Two-component regulatory system</keyword>